<sequence>MDSVFDTEAQNGLLDNSADVELRLNHDGAILATCVVEEASSLEQIEQVGQNSSRVEQNAVEGDEPYLGQEFDSEAAAHAFYNAYALRIGFRTRVNDLSRSRVDGSIIARTLVCNKEGYRVADKRERMSVRPRPPTRVGCKAMISVKKLSIGKWVVAKFVKEHTHTLSPGKGKKGSNDQSTTDEQMKIKELTQQLLVERKRSASYRKIIDLLFNHIEEHTQNLSQKIQRITDNLQEIVSSEGKGKDRGWMSRITIRDVILRADGCQCHVRENRTIYINKTTRPMDSELDININDGVLNDSSDAELKHSNDGALVGSFVEVEEMSHLGQGQDDEVTQNPCKDGSSVVVEAHEPYVGQEFDTEETAQAFYNAYGMRVGFMTRMNYLARSKHGGTIIGRTFVCNKEGYRKPDRRDKTTIKPRAPTRVGCKAMLSIKKISIGKWVVTRFMKEHTHALTATANKGQKGLIADQVPDDKTKIEELTRKLFLERKQSASLREIVDLLFDHIEEHTQDLSKKVQYVVDKVKEIESEGKKRYNLR</sequence>
<dbReference type="AlphaFoldDB" id="A0A4Y1RR67"/>
<feature type="domain" description="FAR1" evidence="1">
    <location>
        <begin position="366"/>
        <end position="453"/>
    </location>
</feature>
<gene>
    <name evidence="2" type="ORF">Prudu_018596</name>
</gene>
<name>A0A4Y1RR67_PRUDU</name>
<dbReference type="PANTHER" id="PTHR46328">
    <property type="entry name" value="FAR-RED IMPAIRED RESPONSIVE (FAR1) FAMILY PROTEIN-RELATED"/>
    <property type="match status" value="1"/>
</dbReference>
<evidence type="ECO:0000313" key="2">
    <source>
        <dbReference type="EMBL" id="BBH06842.1"/>
    </source>
</evidence>
<dbReference type="PANTHER" id="PTHR46328:SF10">
    <property type="entry name" value="PROTEIN FAR1-RELATED SEQUENCE 12-LIKE ISOFORM X1"/>
    <property type="match status" value="1"/>
</dbReference>
<dbReference type="EMBL" id="AP019302">
    <property type="protein sequence ID" value="BBH06842.1"/>
    <property type="molecule type" value="Genomic_DNA"/>
</dbReference>
<evidence type="ECO:0000259" key="1">
    <source>
        <dbReference type="Pfam" id="PF03101"/>
    </source>
</evidence>
<organism evidence="2">
    <name type="scientific">Prunus dulcis</name>
    <name type="common">Almond</name>
    <name type="synonym">Amygdalus dulcis</name>
    <dbReference type="NCBI Taxonomy" id="3755"/>
    <lineage>
        <taxon>Eukaryota</taxon>
        <taxon>Viridiplantae</taxon>
        <taxon>Streptophyta</taxon>
        <taxon>Embryophyta</taxon>
        <taxon>Tracheophyta</taxon>
        <taxon>Spermatophyta</taxon>
        <taxon>Magnoliopsida</taxon>
        <taxon>eudicotyledons</taxon>
        <taxon>Gunneridae</taxon>
        <taxon>Pentapetalae</taxon>
        <taxon>rosids</taxon>
        <taxon>fabids</taxon>
        <taxon>Rosales</taxon>
        <taxon>Rosaceae</taxon>
        <taxon>Amygdaloideae</taxon>
        <taxon>Amygdaleae</taxon>
        <taxon>Prunus</taxon>
    </lineage>
</organism>
<proteinExistence type="predicted"/>
<dbReference type="InterPro" id="IPR004330">
    <property type="entry name" value="FAR1_DNA_bnd_dom"/>
</dbReference>
<protein>
    <submittedName>
        <fullName evidence="2">Far-red impaired responsive family protein</fullName>
    </submittedName>
</protein>
<feature type="domain" description="FAR1" evidence="1">
    <location>
        <begin position="80"/>
        <end position="167"/>
    </location>
</feature>
<dbReference type="Pfam" id="PF03101">
    <property type="entry name" value="FAR1"/>
    <property type="match status" value="2"/>
</dbReference>
<reference evidence="2" key="1">
    <citation type="journal article" date="2019" name="Science">
        <title>Mutation of a bHLH transcription factor allowed almond domestication.</title>
        <authorList>
            <person name="Sanchez-Perez R."/>
            <person name="Pavan S."/>
            <person name="Mazzeo R."/>
            <person name="Moldovan C."/>
            <person name="Aiese Cigliano R."/>
            <person name="Del Cueto J."/>
            <person name="Ricciardi F."/>
            <person name="Lotti C."/>
            <person name="Ricciardi L."/>
            <person name="Dicenta F."/>
            <person name="Lopez-Marques R.L."/>
            <person name="Lindberg Moller B."/>
        </authorList>
    </citation>
    <scope>NUCLEOTIDE SEQUENCE</scope>
</reference>
<accession>A0A4Y1RR67</accession>